<dbReference type="Proteomes" id="UP000314294">
    <property type="component" value="Unassembled WGS sequence"/>
</dbReference>
<feature type="region of interest" description="Disordered" evidence="1">
    <location>
        <begin position="1"/>
        <end position="54"/>
    </location>
</feature>
<comment type="caution">
    <text evidence="2">The sequence shown here is derived from an EMBL/GenBank/DDBJ whole genome shotgun (WGS) entry which is preliminary data.</text>
</comment>
<protein>
    <submittedName>
        <fullName evidence="2">Uncharacterized protein</fullName>
    </submittedName>
</protein>
<feature type="region of interest" description="Disordered" evidence="1">
    <location>
        <begin position="186"/>
        <end position="213"/>
    </location>
</feature>
<feature type="compositionally biased region" description="Low complexity" evidence="1">
    <location>
        <begin position="44"/>
        <end position="54"/>
    </location>
</feature>
<sequence>MLLSPPMAPSRPNTPSPANLPSPPPPPPPPPPPSSPPPSPPPLTSSCSSPSPSEASRLSSLSWLSGLLELSPSSWRFSCCSAERCDWPGCCCRLLSVSGSSRSARRLGFPSDLFSLLRPNSPEVKEFSLDSDSDSEVSEDSEVFPGRLGSWAMSMGVTLSDSLHVLGVDELVAPLSHDVGRRQVHVVADPGTGGGEQEEKRGGEEKRRTEGETGVVLQLARHAASRVRHLGHAPSKYRKYLMMKQEVKRGPFEQEHQESHDCVEQLPE</sequence>
<feature type="region of interest" description="Disordered" evidence="1">
    <location>
        <begin position="248"/>
        <end position="268"/>
    </location>
</feature>
<dbReference type="EMBL" id="SRLO01001070">
    <property type="protein sequence ID" value="TNN41966.1"/>
    <property type="molecule type" value="Genomic_DNA"/>
</dbReference>
<feature type="compositionally biased region" description="Pro residues" evidence="1">
    <location>
        <begin position="1"/>
        <end position="43"/>
    </location>
</feature>
<proteinExistence type="predicted"/>
<keyword evidence="3" id="KW-1185">Reference proteome</keyword>
<name>A0A4Z2FL35_9TELE</name>
<reference evidence="2 3" key="1">
    <citation type="submission" date="2019-03" db="EMBL/GenBank/DDBJ databases">
        <title>First draft genome of Liparis tanakae, snailfish: a comprehensive survey of snailfish specific genes.</title>
        <authorList>
            <person name="Kim W."/>
            <person name="Song I."/>
            <person name="Jeong J.-H."/>
            <person name="Kim D."/>
            <person name="Kim S."/>
            <person name="Ryu S."/>
            <person name="Song J.Y."/>
            <person name="Lee S.K."/>
        </authorList>
    </citation>
    <scope>NUCLEOTIDE SEQUENCE [LARGE SCALE GENOMIC DNA]</scope>
    <source>
        <tissue evidence="2">Muscle</tissue>
    </source>
</reference>
<evidence type="ECO:0000313" key="2">
    <source>
        <dbReference type="EMBL" id="TNN41966.1"/>
    </source>
</evidence>
<gene>
    <name evidence="2" type="ORF">EYF80_047860</name>
</gene>
<accession>A0A4Z2FL35</accession>
<organism evidence="2 3">
    <name type="scientific">Liparis tanakae</name>
    <name type="common">Tanaka's snailfish</name>
    <dbReference type="NCBI Taxonomy" id="230148"/>
    <lineage>
        <taxon>Eukaryota</taxon>
        <taxon>Metazoa</taxon>
        <taxon>Chordata</taxon>
        <taxon>Craniata</taxon>
        <taxon>Vertebrata</taxon>
        <taxon>Euteleostomi</taxon>
        <taxon>Actinopterygii</taxon>
        <taxon>Neopterygii</taxon>
        <taxon>Teleostei</taxon>
        <taxon>Neoteleostei</taxon>
        <taxon>Acanthomorphata</taxon>
        <taxon>Eupercaria</taxon>
        <taxon>Perciformes</taxon>
        <taxon>Cottioidei</taxon>
        <taxon>Cottales</taxon>
        <taxon>Liparidae</taxon>
        <taxon>Liparis</taxon>
    </lineage>
</organism>
<feature type="compositionally biased region" description="Basic and acidic residues" evidence="1">
    <location>
        <begin position="197"/>
        <end position="211"/>
    </location>
</feature>
<evidence type="ECO:0000256" key="1">
    <source>
        <dbReference type="SAM" id="MobiDB-lite"/>
    </source>
</evidence>
<evidence type="ECO:0000313" key="3">
    <source>
        <dbReference type="Proteomes" id="UP000314294"/>
    </source>
</evidence>
<dbReference type="AlphaFoldDB" id="A0A4Z2FL35"/>